<protein>
    <submittedName>
        <fullName evidence="1">Uncharacterized protein</fullName>
    </submittedName>
</protein>
<dbReference type="Proteomes" id="UP000886998">
    <property type="component" value="Unassembled WGS sequence"/>
</dbReference>
<evidence type="ECO:0000313" key="2">
    <source>
        <dbReference type="Proteomes" id="UP000886998"/>
    </source>
</evidence>
<keyword evidence="2" id="KW-1185">Reference proteome</keyword>
<proteinExistence type="predicted"/>
<organism evidence="1 2">
    <name type="scientific">Trichonephila inaurata madagascariensis</name>
    <dbReference type="NCBI Taxonomy" id="2747483"/>
    <lineage>
        <taxon>Eukaryota</taxon>
        <taxon>Metazoa</taxon>
        <taxon>Ecdysozoa</taxon>
        <taxon>Arthropoda</taxon>
        <taxon>Chelicerata</taxon>
        <taxon>Arachnida</taxon>
        <taxon>Araneae</taxon>
        <taxon>Araneomorphae</taxon>
        <taxon>Entelegynae</taxon>
        <taxon>Araneoidea</taxon>
        <taxon>Nephilidae</taxon>
        <taxon>Trichonephila</taxon>
        <taxon>Trichonephila inaurata</taxon>
    </lineage>
</organism>
<evidence type="ECO:0000313" key="1">
    <source>
        <dbReference type="EMBL" id="GFS46224.1"/>
    </source>
</evidence>
<dbReference type="EMBL" id="BMAV01025970">
    <property type="protein sequence ID" value="GFS46224.1"/>
    <property type="molecule type" value="Genomic_DNA"/>
</dbReference>
<accession>A0A8X6J8J6</accession>
<dbReference type="AlphaFoldDB" id="A0A8X6J8J6"/>
<sequence>MKAVCTRSTLSHLRNVTDIIVVLSSKKSQQHKEEIVLFNSQNSSLGNGIFGRYSQKFRAKEPNGTLRARKAFSLEADNILHTKAAVWEGLAVSPPVSGCWSSKD</sequence>
<gene>
    <name evidence="1" type="ORF">TNIN_169271</name>
</gene>
<name>A0A8X6J8J6_9ARAC</name>
<comment type="caution">
    <text evidence="1">The sequence shown here is derived from an EMBL/GenBank/DDBJ whole genome shotgun (WGS) entry which is preliminary data.</text>
</comment>
<reference evidence="1" key="1">
    <citation type="submission" date="2020-08" db="EMBL/GenBank/DDBJ databases">
        <title>Multicomponent nature underlies the extraordinary mechanical properties of spider dragline silk.</title>
        <authorList>
            <person name="Kono N."/>
            <person name="Nakamura H."/>
            <person name="Mori M."/>
            <person name="Yoshida Y."/>
            <person name="Ohtoshi R."/>
            <person name="Malay A.D."/>
            <person name="Moran D.A.P."/>
            <person name="Tomita M."/>
            <person name="Numata K."/>
            <person name="Arakawa K."/>
        </authorList>
    </citation>
    <scope>NUCLEOTIDE SEQUENCE</scope>
</reference>